<keyword evidence="1 2" id="KW-0129">CBS domain</keyword>
<organism evidence="4 5">
    <name type="scientific">Pseudomonas chlororaphis subsp. aureofaciens</name>
    <dbReference type="NCBI Taxonomy" id="587851"/>
    <lineage>
        <taxon>Bacteria</taxon>
        <taxon>Pseudomonadati</taxon>
        <taxon>Pseudomonadota</taxon>
        <taxon>Gammaproteobacteria</taxon>
        <taxon>Pseudomonadales</taxon>
        <taxon>Pseudomonadaceae</taxon>
        <taxon>Pseudomonas</taxon>
    </lineage>
</organism>
<protein>
    <submittedName>
        <fullName evidence="4">CBS domain protein</fullName>
    </submittedName>
</protein>
<dbReference type="EMBL" id="CP027750">
    <property type="protein sequence ID" value="AZE29990.1"/>
    <property type="molecule type" value="Genomic_DNA"/>
</dbReference>
<gene>
    <name evidence="4" type="ORF">C4K07_3205</name>
</gene>
<dbReference type="Pfam" id="PF00571">
    <property type="entry name" value="CBS"/>
    <property type="match status" value="2"/>
</dbReference>
<dbReference type="AlphaFoldDB" id="A0AAD1E761"/>
<feature type="domain" description="CBS" evidence="3">
    <location>
        <begin position="7"/>
        <end position="65"/>
    </location>
</feature>
<dbReference type="CDD" id="cd04622">
    <property type="entry name" value="CBS_pair_HRP1_like"/>
    <property type="match status" value="1"/>
</dbReference>
<evidence type="ECO:0000256" key="2">
    <source>
        <dbReference type="PROSITE-ProRule" id="PRU00703"/>
    </source>
</evidence>
<dbReference type="InterPro" id="IPR051257">
    <property type="entry name" value="Diverse_CBS-Domain"/>
</dbReference>
<name>A0AAD1E761_9PSED</name>
<dbReference type="SMART" id="SM00116">
    <property type="entry name" value="CBS"/>
    <property type="match status" value="2"/>
</dbReference>
<dbReference type="RefSeq" id="WP_009049104.1">
    <property type="nucleotide sequence ID" value="NZ_CP027719.1"/>
</dbReference>
<dbReference type="InterPro" id="IPR000644">
    <property type="entry name" value="CBS_dom"/>
</dbReference>
<dbReference type="SUPFAM" id="SSF54631">
    <property type="entry name" value="CBS-domain pair"/>
    <property type="match status" value="1"/>
</dbReference>
<sequence length="137" mass="15179">MKISEVMTRNVQTARPEQTLREVANMMASIDSGAILVNNEDRLVGMITDRDIVIRAVAKGQSCDMPISSVMSSDIRYCFDDQEVDEVARNMADIQLRRLPVVNRQKRLVGVVSLGNIVKAHDRDANSTVLQGVAKAH</sequence>
<dbReference type="PANTHER" id="PTHR43080">
    <property type="entry name" value="CBS DOMAIN-CONTAINING PROTEIN CBSX3, MITOCHONDRIAL"/>
    <property type="match status" value="1"/>
</dbReference>
<evidence type="ECO:0000313" key="5">
    <source>
        <dbReference type="Proteomes" id="UP000280455"/>
    </source>
</evidence>
<evidence type="ECO:0000256" key="1">
    <source>
        <dbReference type="ARBA" id="ARBA00023122"/>
    </source>
</evidence>
<proteinExistence type="predicted"/>
<evidence type="ECO:0000259" key="3">
    <source>
        <dbReference type="PROSITE" id="PS51371"/>
    </source>
</evidence>
<dbReference type="Gene3D" id="3.10.580.10">
    <property type="entry name" value="CBS-domain"/>
    <property type="match status" value="1"/>
</dbReference>
<evidence type="ECO:0000313" key="4">
    <source>
        <dbReference type="EMBL" id="AZE29990.1"/>
    </source>
</evidence>
<dbReference type="PROSITE" id="PS51371">
    <property type="entry name" value="CBS"/>
    <property type="match status" value="2"/>
</dbReference>
<reference evidence="4 5" key="1">
    <citation type="submission" date="2018-03" db="EMBL/GenBank/DDBJ databases">
        <title>Diversity of phytobeneficial traits revealed by whole-genome analysis of worldwide-isolated phenazine-producing Pseudomonas spp.</title>
        <authorList>
            <person name="Biessy A."/>
            <person name="Novinscak A."/>
            <person name="Blom J."/>
            <person name="Leger G."/>
            <person name="Thomashow L.S."/>
            <person name="Cazorla F.M."/>
            <person name="Josic D."/>
            <person name="Filion M."/>
        </authorList>
    </citation>
    <scope>NUCLEOTIDE SEQUENCE [LARGE SCALE GENOMIC DNA]</scope>
    <source>
        <strain evidence="4 5">ChPhzS24</strain>
    </source>
</reference>
<dbReference type="PANTHER" id="PTHR43080:SF2">
    <property type="entry name" value="CBS DOMAIN-CONTAINING PROTEIN"/>
    <property type="match status" value="1"/>
</dbReference>
<feature type="domain" description="CBS" evidence="3">
    <location>
        <begin position="71"/>
        <end position="128"/>
    </location>
</feature>
<dbReference type="InterPro" id="IPR046342">
    <property type="entry name" value="CBS_dom_sf"/>
</dbReference>
<accession>A0AAD1E761</accession>
<dbReference type="Proteomes" id="UP000280455">
    <property type="component" value="Chromosome"/>
</dbReference>